<keyword evidence="1" id="KW-0147">Chitin-binding</keyword>
<dbReference type="SMART" id="SM00494">
    <property type="entry name" value="ChtBD2"/>
    <property type="match status" value="2"/>
</dbReference>
<evidence type="ECO:0000256" key="2">
    <source>
        <dbReference type="ARBA" id="ARBA00022729"/>
    </source>
</evidence>
<evidence type="ECO:0000259" key="8">
    <source>
        <dbReference type="PROSITE" id="PS50940"/>
    </source>
</evidence>
<protein>
    <recommendedName>
        <fullName evidence="8">Chitin-binding type-2 domain-containing protein</fullName>
    </recommendedName>
</protein>
<reference evidence="9 10" key="1">
    <citation type="submission" date="2024-02" db="EMBL/GenBank/DDBJ databases">
        <title>Chromosome-scale genome assembly of the rough periwinkle Littorina saxatilis.</title>
        <authorList>
            <person name="De Jode A."/>
            <person name="Faria R."/>
            <person name="Formenti G."/>
            <person name="Sims Y."/>
            <person name="Smith T.P."/>
            <person name="Tracey A."/>
            <person name="Wood J.M.D."/>
            <person name="Zagrodzka Z.B."/>
            <person name="Johannesson K."/>
            <person name="Butlin R.K."/>
            <person name="Leder E.H."/>
        </authorList>
    </citation>
    <scope>NUCLEOTIDE SEQUENCE [LARGE SCALE GENOMIC DNA]</scope>
    <source>
        <strain evidence="9">Snail1</strain>
        <tissue evidence="9">Muscle</tissue>
    </source>
</reference>
<dbReference type="SUPFAM" id="SSF57625">
    <property type="entry name" value="Invertebrate chitin-binding proteins"/>
    <property type="match status" value="2"/>
</dbReference>
<organism evidence="9 10">
    <name type="scientific">Littorina saxatilis</name>
    <dbReference type="NCBI Taxonomy" id="31220"/>
    <lineage>
        <taxon>Eukaryota</taxon>
        <taxon>Metazoa</taxon>
        <taxon>Spiralia</taxon>
        <taxon>Lophotrochozoa</taxon>
        <taxon>Mollusca</taxon>
        <taxon>Gastropoda</taxon>
        <taxon>Caenogastropoda</taxon>
        <taxon>Littorinimorpha</taxon>
        <taxon>Littorinoidea</taxon>
        <taxon>Littorinidae</taxon>
        <taxon>Littorina</taxon>
    </lineage>
</organism>
<dbReference type="PROSITE" id="PS50940">
    <property type="entry name" value="CHIT_BIND_II"/>
    <property type="match status" value="2"/>
</dbReference>
<feature type="signal peptide" evidence="7">
    <location>
        <begin position="1"/>
        <end position="15"/>
    </location>
</feature>
<keyword evidence="2 7" id="KW-0732">Signal</keyword>
<keyword evidence="5" id="KW-0325">Glycoprotein</keyword>
<sequence>MLAVFFSALIGVCVAGTWNGGAVNFDCSVAVGAVWWGCGSYGLCESGQYSQVDCVNGTVYNRAEQRCTEPATAPYPCGSTPPDCSLYIDSPGHRIPDNQPDTFDNRPACSYYFTCSYGRFLGYQACSEGTVYDEENQRCSQPEVVSPPCGFGPVREGEEEQASQYGQGQGLVGPTGTVDSFGQGSQYGQDGLQSGSQTNTRYGNNNQPQQNSQYGTQNPYTQNSQHGNQGQGKQVSNEVPGPWFRRRYRF</sequence>
<dbReference type="InterPro" id="IPR051940">
    <property type="entry name" value="Chitin_bind-dev_reg"/>
</dbReference>
<keyword evidence="4" id="KW-1015">Disulfide bond</keyword>
<accession>A0AAN9AJN3</accession>
<proteinExistence type="predicted"/>
<evidence type="ECO:0000256" key="5">
    <source>
        <dbReference type="ARBA" id="ARBA00023180"/>
    </source>
</evidence>
<keyword evidence="10" id="KW-1185">Reference proteome</keyword>
<feature type="domain" description="Chitin-binding type-2" evidence="8">
    <location>
        <begin position="81"/>
        <end position="151"/>
    </location>
</feature>
<dbReference type="Proteomes" id="UP001374579">
    <property type="component" value="Unassembled WGS sequence"/>
</dbReference>
<gene>
    <name evidence="9" type="ORF">V1264_021992</name>
</gene>
<name>A0AAN9AJN3_9CAEN</name>
<comment type="caution">
    <text evidence="9">The sequence shown here is derived from an EMBL/GenBank/DDBJ whole genome shotgun (WGS) entry which is preliminary data.</text>
</comment>
<dbReference type="PANTHER" id="PTHR23301">
    <property type="entry name" value="CHITIN BINDING PERITROPHIN-A"/>
    <property type="match status" value="1"/>
</dbReference>
<dbReference type="InterPro" id="IPR002557">
    <property type="entry name" value="Chitin-bd_dom"/>
</dbReference>
<dbReference type="GO" id="GO:0005576">
    <property type="term" value="C:extracellular region"/>
    <property type="evidence" value="ECO:0007669"/>
    <property type="project" value="InterPro"/>
</dbReference>
<dbReference type="GO" id="GO:0008061">
    <property type="term" value="F:chitin binding"/>
    <property type="evidence" value="ECO:0007669"/>
    <property type="project" value="UniProtKB-KW"/>
</dbReference>
<evidence type="ECO:0000256" key="4">
    <source>
        <dbReference type="ARBA" id="ARBA00023157"/>
    </source>
</evidence>
<evidence type="ECO:0000256" key="7">
    <source>
        <dbReference type="SAM" id="SignalP"/>
    </source>
</evidence>
<evidence type="ECO:0000256" key="3">
    <source>
        <dbReference type="ARBA" id="ARBA00022737"/>
    </source>
</evidence>
<feature type="domain" description="Chitin-binding type-2" evidence="8">
    <location>
        <begin position="24"/>
        <end position="79"/>
    </location>
</feature>
<dbReference type="Gene3D" id="2.170.140.10">
    <property type="entry name" value="Chitin binding domain"/>
    <property type="match status" value="1"/>
</dbReference>
<dbReference type="Pfam" id="PF01607">
    <property type="entry name" value="CBM_14"/>
    <property type="match status" value="2"/>
</dbReference>
<feature type="compositionally biased region" description="Polar residues" evidence="6">
    <location>
        <begin position="177"/>
        <end position="237"/>
    </location>
</feature>
<dbReference type="AlphaFoldDB" id="A0AAN9AJN3"/>
<evidence type="ECO:0000313" key="9">
    <source>
        <dbReference type="EMBL" id="KAK7088014.1"/>
    </source>
</evidence>
<dbReference type="PANTHER" id="PTHR23301:SF0">
    <property type="entry name" value="CHITIN-BINDING TYPE-2 DOMAIN-CONTAINING PROTEIN-RELATED"/>
    <property type="match status" value="1"/>
</dbReference>
<feature type="region of interest" description="Disordered" evidence="6">
    <location>
        <begin position="151"/>
        <end position="250"/>
    </location>
</feature>
<feature type="chain" id="PRO_5042885374" description="Chitin-binding type-2 domain-containing protein" evidence="7">
    <location>
        <begin position="16"/>
        <end position="250"/>
    </location>
</feature>
<dbReference type="EMBL" id="JBAMIC010004070">
    <property type="protein sequence ID" value="KAK7088014.1"/>
    <property type="molecule type" value="Genomic_DNA"/>
</dbReference>
<keyword evidence="3" id="KW-0677">Repeat</keyword>
<evidence type="ECO:0000256" key="1">
    <source>
        <dbReference type="ARBA" id="ARBA00022669"/>
    </source>
</evidence>
<dbReference type="InterPro" id="IPR036508">
    <property type="entry name" value="Chitin-bd_dom_sf"/>
</dbReference>
<evidence type="ECO:0000313" key="10">
    <source>
        <dbReference type="Proteomes" id="UP001374579"/>
    </source>
</evidence>
<evidence type="ECO:0000256" key="6">
    <source>
        <dbReference type="SAM" id="MobiDB-lite"/>
    </source>
</evidence>